<dbReference type="Proteomes" id="UP000826271">
    <property type="component" value="Unassembled WGS sequence"/>
</dbReference>
<evidence type="ECO:0000313" key="6">
    <source>
        <dbReference type="Proteomes" id="UP000826271"/>
    </source>
</evidence>
<evidence type="ECO:0000256" key="2">
    <source>
        <dbReference type="ARBA" id="ARBA00023004"/>
    </source>
</evidence>
<dbReference type="InterPro" id="IPR005123">
    <property type="entry name" value="Oxoglu/Fe-dep_dioxygenase_dom"/>
</dbReference>
<name>A0AAV6XW32_9LAMI</name>
<dbReference type="GO" id="GO:0002238">
    <property type="term" value="P:response to molecule of fungal origin"/>
    <property type="evidence" value="ECO:0007669"/>
    <property type="project" value="UniProtKB-ARBA"/>
</dbReference>
<dbReference type="InterPro" id="IPR050231">
    <property type="entry name" value="Iron_ascorbate_oxido_reductase"/>
</dbReference>
<keyword evidence="3" id="KW-0560">Oxidoreductase</keyword>
<gene>
    <name evidence="5" type="ORF">BUALT_Bualt03G0072400</name>
</gene>
<dbReference type="InterPro" id="IPR027443">
    <property type="entry name" value="IPNS-like_sf"/>
</dbReference>
<keyword evidence="2 3" id="KW-0408">Iron</keyword>
<protein>
    <recommendedName>
        <fullName evidence="4">Fe2OG dioxygenase domain-containing protein</fullName>
    </recommendedName>
</protein>
<proteinExistence type="inferred from homology"/>
<dbReference type="PROSITE" id="PS51471">
    <property type="entry name" value="FE2OG_OXY"/>
    <property type="match status" value="1"/>
</dbReference>
<dbReference type="AlphaFoldDB" id="A0AAV6XW32"/>
<dbReference type="Pfam" id="PF14226">
    <property type="entry name" value="DIOX_N"/>
    <property type="match status" value="1"/>
</dbReference>
<reference evidence="5" key="1">
    <citation type="submission" date="2019-10" db="EMBL/GenBank/DDBJ databases">
        <authorList>
            <person name="Zhang R."/>
            <person name="Pan Y."/>
            <person name="Wang J."/>
            <person name="Ma R."/>
            <person name="Yu S."/>
        </authorList>
    </citation>
    <scope>NUCLEOTIDE SEQUENCE</scope>
    <source>
        <strain evidence="5">LA-IB0</strain>
        <tissue evidence="5">Leaf</tissue>
    </source>
</reference>
<dbReference type="GO" id="GO:0046872">
    <property type="term" value="F:metal ion binding"/>
    <property type="evidence" value="ECO:0007669"/>
    <property type="project" value="UniProtKB-KW"/>
</dbReference>
<dbReference type="Gene3D" id="2.60.120.330">
    <property type="entry name" value="B-lactam Antibiotic, Isopenicillin N Synthase, Chain"/>
    <property type="match status" value="1"/>
</dbReference>
<keyword evidence="6" id="KW-1185">Reference proteome</keyword>
<evidence type="ECO:0000256" key="1">
    <source>
        <dbReference type="ARBA" id="ARBA00022723"/>
    </source>
</evidence>
<organism evidence="5 6">
    <name type="scientific">Buddleja alternifolia</name>
    <dbReference type="NCBI Taxonomy" id="168488"/>
    <lineage>
        <taxon>Eukaryota</taxon>
        <taxon>Viridiplantae</taxon>
        <taxon>Streptophyta</taxon>
        <taxon>Embryophyta</taxon>
        <taxon>Tracheophyta</taxon>
        <taxon>Spermatophyta</taxon>
        <taxon>Magnoliopsida</taxon>
        <taxon>eudicotyledons</taxon>
        <taxon>Gunneridae</taxon>
        <taxon>Pentapetalae</taxon>
        <taxon>asterids</taxon>
        <taxon>lamiids</taxon>
        <taxon>Lamiales</taxon>
        <taxon>Scrophulariaceae</taxon>
        <taxon>Buddlejeae</taxon>
        <taxon>Buddleja</taxon>
    </lineage>
</organism>
<dbReference type="Pfam" id="PF03171">
    <property type="entry name" value="2OG-FeII_Oxy"/>
    <property type="match status" value="1"/>
</dbReference>
<dbReference type="InterPro" id="IPR044861">
    <property type="entry name" value="IPNS-like_FE2OG_OXY"/>
</dbReference>
<feature type="domain" description="Fe2OG dioxygenase" evidence="4">
    <location>
        <begin position="171"/>
        <end position="270"/>
    </location>
</feature>
<comment type="similarity">
    <text evidence="3">Belongs to the iron/ascorbate-dependent oxidoreductase family.</text>
</comment>
<evidence type="ECO:0000313" key="5">
    <source>
        <dbReference type="EMBL" id="KAG8385700.1"/>
    </source>
</evidence>
<dbReference type="SUPFAM" id="SSF51197">
    <property type="entry name" value="Clavaminate synthase-like"/>
    <property type="match status" value="1"/>
</dbReference>
<dbReference type="PANTHER" id="PTHR47990">
    <property type="entry name" value="2-OXOGLUTARATE (2OG) AND FE(II)-DEPENDENT OXYGENASE SUPERFAMILY PROTEIN-RELATED"/>
    <property type="match status" value="1"/>
</dbReference>
<sequence>MEEEHYSPDPPFETTYENLLNYNNYMTDHPLLDVSVVEEIELPLIDLNKLDLGDYEKQACKNQIARASQEWGFFQVINHGVSSEVLEKMRSEQVKLLKKPFIDKTKYKDLNFSAGSYRWGTPTATCLKQLSCLTMEQFGAIVSELAQKLADILAEEMGKESGFFKETCLPKTCYLRLNRYPACPIYPQMLGIIPHTDSDFLTVVHQDDIGGLQLVKDGRWIAVKPNPKALIINIGDLFQAWSNDVYKSVEHRVVANAHKERFSTAYFYCPSYDTVIKSGVHEPGVYTSFSFGEYRKRVEEDVRIFGNKTGLSRFIGCKEEKYPSGIKSPGARRRTPETESLATQFAAFGGCAAHAAVSNGDLMMNLRDGGVIGGPHSHYHWLFRHAGSM</sequence>
<dbReference type="EMBL" id="WHWC01000003">
    <property type="protein sequence ID" value="KAG8385700.1"/>
    <property type="molecule type" value="Genomic_DNA"/>
</dbReference>
<dbReference type="GO" id="GO:0016706">
    <property type="term" value="F:2-oxoglutarate-dependent dioxygenase activity"/>
    <property type="evidence" value="ECO:0007669"/>
    <property type="project" value="UniProtKB-ARBA"/>
</dbReference>
<dbReference type="GO" id="GO:0009805">
    <property type="term" value="P:coumarin biosynthetic process"/>
    <property type="evidence" value="ECO:0007669"/>
    <property type="project" value="UniProtKB-ARBA"/>
</dbReference>
<accession>A0AAV6XW32</accession>
<evidence type="ECO:0000256" key="3">
    <source>
        <dbReference type="RuleBase" id="RU003682"/>
    </source>
</evidence>
<evidence type="ECO:0000259" key="4">
    <source>
        <dbReference type="PROSITE" id="PS51471"/>
    </source>
</evidence>
<comment type="caution">
    <text evidence="5">The sequence shown here is derived from an EMBL/GenBank/DDBJ whole genome shotgun (WGS) entry which is preliminary data.</text>
</comment>
<keyword evidence="1 3" id="KW-0479">Metal-binding</keyword>
<dbReference type="InterPro" id="IPR026992">
    <property type="entry name" value="DIOX_N"/>
</dbReference>